<evidence type="ECO:0000256" key="7">
    <source>
        <dbReference type="RuleBase" id="RU003346"/>
    </source>
</evidence>
<organism evidence="8 9">
    <name type="scientific">Aspergillus terreus</name>
    <dbReference type="NCBI Taxonomy" id="33178"/>
    <lineage>
        <taxon>Eukaryota</taxon>
        <taxon>Fungi</taxon>
        <taxon>Dikarya</taxon>
        <taxon>Ascomycota</taxon>
        <taxon>Pezizomycotina</taxon>
        <taxon>Eurotiomycetes</taxon>
        <taxon>Eurotiomycetidae</taxon>
        <taxon>Eurotiales</taxon>
        <taxon>Aspergillaceae</taxon>
        <taxon>Aspergillus</taxon>
        <taxon>Aspergillus subgen. Circumdati</taxon>
    </lineage>
</organism>
<dbReference type="InterPro" id="IPR005828">
    <property type="entry name" value="MFS_sugar_transport-like"/>
</dbReference>
<dbReference type="SUPFAM" id="SSF103473">
    <property type="entry name" value="MFS general substrate transporter"/>
    <property type="match status" value="1"/>
</dbReference>
<name>A0A5M3Z2R6_ASPTE</name>
<dbReference type="AlphaFoldDB" id="A0A5M3Z2R6"/>
<dbReference type="InterPro" id="IPR005829">
    <property type="entry name" value="Sugar_transporter_CS"/>
</dbReference>
<protein>
    <submittedName>
        <fullName evidence="8">General substrate transporter</fullName>
    </submittedName>
</protein>
<gene>
    <name evidence="8" type="ORF">ATEIFO6365_0014009300</name>
</gene>
<comment type="caution">
    <text evidence="8">The sequence shown here is derived from an EMBL/GenBank/DDBJ whole genome shotgun (WGS) entry which is preliminary data.</text>
</comment>
<reference evidence="8 9" key="1">
    <citation type="submission" date="2020-01" db="EMBL/GenBank/DDBJ databases">
        <title>Aspergillus terreus IFO 6365 whole genome shotgun sequence.</title>
        <authorList>
            <person name="Kanamasa S."/>
            <person name="Takahashi H."/>
        </authorList>
    </citation>
    <scope>NUCLEOTIDE SEQUENCE [LARGE SCALE GENOMIC DNA]</scope>
    <source>
        <strain evidence="8 9">IFO 6365</strain>
    </source>
</reference>
<evidence type="ECO:0000256" key="2">
    <source>
        <dbReference type="ARBA" id="ARBA00010992"/>
    </source>
</evidence>
<dbReference type="Pfam" id="PF00083">
    <property type="entry name" value="Sugar_tr"/>
    <property type="match status" value="1"/>
</dbReference>
<evidence type="ECO:0000256" key="4">
    <source>
        <dbReference type="ARBA" id="ARBA00022692"/>
    </source>
</evidence>
<accession>A0A5M3Z2R6</accession>
<evidence type="ECO:0000313" key="9">
    <source>
        <dbReference type="Proteomes" id="UP000452235"/>
    </source>
</evidence>
<dbReference type="InterPro" id="IPR036259">
    <property type="entry name" value="MFS_trans_sf"/>
</dbReference>
<comment type="similarity">
    <text evidence="2 7">Belongs to the major facilitator superfamily. Sugar transporter (TC 2.A.1.1) family.</text>
</comment>
<evidence type="ECO:0000256" key="3">
    <source>
        <dbReference type="ARBA" id="ARBA00022448"/>
    </source>
</evidence>
<dbReference type="InterPro" id="IPR003663">
    <property type="entry name" value="Sugar/inositol_transpt"/>
</dbReference>
<proteinExistence type="inferred from homology"/>
<dbReference type="PANTHER" id="PTHR48022">
    <property type="entry name" value="PLASTIDIC GLUCOSE TRANSPORTER 4"/>
    <property type="match status" value="1"/>
</dbReference>
<dbReference type="PRINTS" id="PR00171">
    <property type="entry name" value="SUGRTRNSPORT"/>
</dbReference>
<evidence type="ECO:0000256" key="1">
    <source>
        <dbReference type="ARBA" id="ARBA00004141"/>
    </source>
</evidence>
<evidence type="ECO:0000313" key="8">
    <source>
        <dbReference type="EMBL" id="GFF21161.1"/>
    </source>
</evidence>
<dbReference type="PROSITE" id="PS50850">
    <property type="entry name" value="MFS"/>
    <property type="match status" value="1"/>
</dbReference>
<dbReference type="PANTHER" id="PTHR48022:SF23">
    <property type="entry name" value="MAJOR FACILITATOR SUPERFAMILY (MFS) PROFILE DOMAIN-CONTAINING PROTEIN"/>
    <property type="match status" value="1"/>
</dbReference>
<keyword evidence="4" id="KW-0812">Transmembrane</keyword>
<evidence type="ECO:0000256" key="5">
    <source>
        <dbReference type="ARBA" id="ARBA00022989"/>
    </source>
</evidence>
<dbReference type="InterPro" id="IPR050360">
    <property type="entry name" value="MFS_Sugar_Transporters"/>
</dbReference>
<keyword evidence="6" id="KW-0472">Membrane</keyword>
<dbReference type="OrthoDB" id="508119at2759"/>
<keyword evidence="3 7" id="KW-0813">Transport</keyword>
<dbReference type="VEuPathDB" id="FungiDB:ATEG_07114"/>
<dbReference type="Gene3D" id="1.20.1250.20">
    <property type="entry name" value="MFS general substrate transporter like domains"/>
    <property type="match status" value="1"/>
</dbReference>
<dbReference type="GO" id="GO:0016020">
    <property type="term" value="C:membrane"/>
    <property type="evidence" value="ECO:0007669"/>
    <property type="project" value="UniProtKB-SubCell"/>
</dbReference>
<comment type="subcellular location">
    <subcellularLocation>
        <location evidence="1">Membrane</location>
        <topology evidence="1">Multi-pass membrane protein</topology>
    </subcellularLocation>
</comment>
<dbReference type="GO" id="GO:0005351">
    <property type="term" value="F:carbohydrate:proton symporter activity"/>
    <property type="evidence" value="ECO:0007669"/>
    <property type="project" value="TreeGrafter"/>
</dbReference>
<dbReference type="EMBL" id="BLJY01000014">
    <property type="protein sequence ID" value="GFF21161.1"/>
    <property type="molecule type" value="Genomic_DNA"/>
</dbReference>
<dbReference type="NCBIfam" id="TIGR00879">
    <property type="entry name" value="SP"/>
    <property type="match status" value="1"/>
</dbReference>
<keyword evidence="9" id="KW-1185">Reference proteome</keyword>
<dbReference type="Proteomes" id="UP000452235">
    <property type="component" value="Unassembled WGS sequence"/>
</dbReference>
<keyword evidence="5" id="KW-1133">Transmembrane helix</keyword>
<dbReference type="InterPro" id="IPR020846">
    <property type="entry name" value="MFS_dom"/>
</dbReference>
<dbReference type="FunFam" id="1.20.1250.20:FF:000134">
    <property type="entry name" value="MFS sugar transporter protein"/>
    <property type="match status" value="1"/>
</dbReference>
<dbReference type="PROSITE" id="PS00217">
    <property type="entry name" value="SUGAR_TRANSPORT_2"/>
    <property type="match status" value="1"/>
</dbReference>
<sequence>MSLPGFQDLKRHRGAFMVSAVSNCASMLFGFDTGVAGAVVALRSFQTDFNLGDGGTAKFAAASSNMVALLNAGCFFGALVPALCGHLFGRRHLLAISAFFLIVGGTIQTAAQPPSMSWMYGGRVIAGFGVGMVSTTVPNYVAECSPKQYRGLLMGFFEMFLVTGGVLAYWTTYGVSEHLAETSRQWRVPLSLQIIVSCLILVGSSVIVESPRWLAKKDRWEEAESSLCYLRGARPQDEDIVAELADIKAQLVRERAATEGREIAELLQKGNLRRLVCGVGVALFSIWTGHNGILYYGPAVFRQIGYTSQNAALLASGVFTIIKFVCTVLFLLAGVQLLKRTHLLTLGGLLMSVLLYALGAVLKVHPPAPGTAGSPPAQGMMACIYLYVAAYSFSWGPLSWIYIAEIFPIRIRDYGMAISTMVIWLMNFVVSKITPIAVLNIGWKTWMMYGTFNIAGCLFALMIPETKGVALEDMDVLFGVVEKQRSQVEEGDEEARISKE</sequence>
<evidence type="ECO:0000256" key="6">
    <source>
        <dbReference type="ARBA" id="ARBA00023136"/>
    </source>
</evidence>